<sequence>SKELEVVLEKVKAHSGDKQNERADRIAKEESEAERSLHTQEYKRVQESAYRVVKRVLANNIGSSIKRMNVSKNKACDVAVAFLDEWKETKKREEKRRKPEEKKKRSNNLEEGTGEKEIVLNDRKPK</sequence>
<dbReference type="EMBL" id="CAJVQB010059245">
    <property type="protein sequence ID" value="CAG8838895.1"/>
    <property type="molecule type" value="Genomic_DNA"/>
</dbReference>
<protein>
    <submittedName>
        <fullName evidence="3">3307_t:CDS:1</fullName>
    </submittedName>
</protein>
<dbReference type="Gene3D" id="3.30.420.10">
    <property type="entry name" value="Ribonuclease H-like superfamily/Ribonuclease H"/>
    <property type="match status" value="1"/>
</dbReference>
<organism evidence="3 4">
    <name type="scientific">Gigaspora margarita</name>
    <dbReference type="NCBI Taxonomy" id="4874"/>
    <lineage>
        <taxon>Eukaryota</taxon>
        <taxon>Fungi</taxon>
        <taxon>Fungi incertae sedis</taxon>
        <taxon>Mucoromycota</taxon>
        <taxon>Glomeromycotina</taxon>
        <taxon>Glomeromycetes</taxon>
        <taxon>Diversisporales</taxon>
        <taxon>Gigasporaceae</taxon>
        <taxon>Gigaspora</taxon>
    </lineage>
</organism>
<dbReference type="PROSITE" id="PS50879">
    <property type="entry name" value="RNASE_H_1"/>
    <property type="match status" value="1"/>
</dbReference>
<dbReference type="SUPFAM" id="SSF53098">
    <property type="entry name" value="Ribonuclease H-like"/>
    <property type="match status" value="1"/>
</dbReference>
<gene>
    <name evidence="3" type="ORF">GMARGA_LOCUS34203</name>
</gene>
<comment type="caution">
    <text evidence="3">The sequence shown here is derived from an EMBL/GenBank/DDBJ whole genome shotgun (WGS) entry which is preliminary data.</text>
</comment>
<evidence type="ECO:0000259" key="2">
    <source>
        <dbReference type="PROSITE" id="PS50879"/>
    </source>
</evidence>
<dbReference type="InterPro" id="IPR002156">
    <property type="entry name" value="RNaseH_domain"/>
</dbReference>
<feature type="non-terminal residue" evidence="3">
    <location>
        <position position="1"/>
    </location>
</feature>
<evidence type="ECO:0000256" key="1">
    <source>
        <dbReference type="SAM" id="MobiDB-lite"/>
    </source>
</evidence>
<feature type="region of interest" description="Disordered" evidence="1">
    <location>
        <begin position="89"/>
        <end position="126"/>
    </location>
</feature>
<name>A0ABN7WRQ8_GIGMA</name>
<feature type="domain" description="RNase H type-1" evidence="2">
    <location>
        <begin position="1"/>
        <end position="32"/>
    </location>
</feature>
<feature type="compositionally biased region" description="Basic and acidic residues" evidence="1">
    <location>
        <begin position="89"/>
        <end position="103"/>
    </location>
</feature>
<feature type="region of interest" description="Disordered" evidence="1">
    <location>
        <begin position="10"/>
        <end position="40"/>
    </location>
</feature>
<accession>A0ABN7WRQ8</accession>
<dbReference type="InterPro" id="IPR036397">
    <property type="entry name" value="RNaseH_sf"/>
</dbReference>
<reference evidence="3 4" key="1">
    <citation type="submission" date="2021-06" db="EMBL/GenBank/DDBJ databases">
        <authorList>
            <person name="Kallberg Y."/>
            <person name="Tangrot J."/>
            <person name="Rosling A."/>
        </authorList>
    </citation>
    <scope>NUCLEOTIDE SEQUENCE [LARGE SCALE GENOMIC DNA]</scope>
    <source>
        <strain evidence="3 4">120-4 pot B 10/14</strain>
    </source>
</reference>
<keyword evidence="4" id="KW-1185">Reference proteome</keyword>
<evidence type="ECO:0000313" key="3">
    <source>
        <dbReference type="EMBL" id="CAG8838895.1"/>
    </source>
</evidence>
<dbReference type="Proteomes" id="UP000789901">
    <property type="component" value="Unassembled WGS sequence"/>
</dbReference>
<feature type="compositionally biased region" description="Basic and acidic residues" evidence="1">
    <location>
        <begin position="113"/>
        <end position="126"/>
    </location>
</feature>
<proteinExistence type="predicted"/>
<dbReference type="InterPro" id="IPR012337">
    <property type="entry name" value="RNaseH-like_sf"/>
</dbReference>
<evidence type="ECO:0000313" key="4">
    <source>
        <dbReference type="Proteomes" id="UP000789901"/>
    </source>
</evidence>